<protein>
    <submittedName>
        <fullName evidence="2">Uncharacterized protein</fullName>
    </submittedName>
</protein>
<feature type="region of interest" description="Disordered" evidence="1">
    <location>
        <begin position="255"/>
        <end position="355"/>
    </location>
</feature>
<organism evidence="2 3">
    <name type="scientific">Streptomyces silvensis</name>
    <dbReference type="NCBI Taxonomy" id="1765722"/>
    <lineage>
        <taxon>Bacteria</taxon>
        <taxon>Bacillati</taxon>
        <taxon>Actinomycetota</taxon>
        <taxon>Actinomycetes</taxon>
        <taxon>Kitasatosporales</taxon>
        <taxon>Streptomycetaceae</taxon>
        <taxon>Streptomyces</taxon>
    </lineage>
</organism>
<accession>A0A0W7WXK1</accession>
<proteinExistence type="predicted"/>
<dbReference type="EMBL" id="LOCL01000046">
    <property type="protein sequence ID" value="KUF15268.1"/>
    <property type="molecule type" value="Genomic_DNA"/>
</dbReference>
<evidence type="ECO:0000313" key="2">
    <source>
        <dbReference type="EMBL" id="KUF15268.1"/>
    </source>
</evidence>
<dbReference type="Pfam" id="PF19934">
    <property type="entry name" value="DUF6397"/>
    <property type="match status" value="1"/>
</dbReference>
<name>A0A0W7WXK1_9ACTN</name>
<feature type="compositionally biased region" description="Basic residues" evidence="1">
    <location>
        <begin position="346"/>
        <end position="355"/>
    </location>
</feature>
<dbReference type="InterPro" id="IPR045652">
    <property type="entry name" value="DUF6397"/>
</dbReference>
<comment type="caution">
    <text evidence="2">The sequence shown here is derived from an EMBL/GenBank/DDBJ whole genome shotgun (WGS) entry which is preliminary data.</text>
</comment>
<reference evidence="2 3" key="1">
    <citation type="submission" date="2015-12" db="EMBL/GenBank/DDBJ databases">
        <title>Draft genome sequence of Streptomyces silvensis ATCC 53525, a producer of novel hormone antagonists.</title>
        <authorList>
            <person name="Johnston C.W."/>
            <person name="Li Y."/>
            <person name="Magarvey N.A."/>
        </authorList>
    </citation>
    <scope>NUCLEOTIDE SEQUENCE [LARGE SCALE GENOMIC DNA]</scope>
    <source>
        <strain evidence="2 3">ATCC 53525</strain>
    </source>
</reference>
<sequence length="355" mass="39520">MRPPTSSGSWPPSVARSRAARELGLKRGEFDLAVMLGRVRTVADPEGGRRRVRLDEIDRVRDTPGYPESLRKHIKTVGTAAGAALMEITPARFSRLARAGVLTPVKWYVNRYRAVVWLYLAEELEQFAASAANAALLTGRAPHTVRDRLEDGGDLRARNWRGRHAGFLLRQSEDPWERAAASASLLDPVQLAEVVRDPYERAYLNRLGPEPFTQTAAESPTGRLVERITTADDPDEISWVRANLILTLEEARRLRPAPRPGRPPILASPRRPRLVPDASPAPDPRSMLAPHLAPVQEPMPAPPPWPALPPWFATPADGGISAQRTQDDVEPLGQVRGTDPGEPRGLRKWFRRWRD</sequence>
<dbReference type="AlphaFoldDB" id="A0A0W7WXK1"/>
<keyword evidence="3" id="KW-1185">Reference proteome</keyword>
<dbReference type="STRING" id="1765722.AT728_39105"/>
<evidence type="ECO:0000256" key="1">
    <source>
        <dbReference type="SAM" id="MobiDB-lite"/>
    </source>
</evidence>
<feature type="compositionally biased region" description="Pro residues" evidence="1">
    <location>
        <begin position="297"/>
        <end position="309"/>
    </location>
</feature>
<dbReference type="Proteomes" id="UP000054804">
    <property type="component" value="Unassembled WGS sequence"/>
</dbReference>
<evidence type="ECO:0000313" key="3">
    <source>
        <dbReference type="Proteomes" id="UP000054804"/>
    </source>
</evidence>
<gene>
    <name evidence="2" type="ORF">AT728_39105</name>
</gene>